<dbReference type="Pfam" id="PF01991">
    <property type="entry name" value="vATP-synt_E"/>
    <property type="match status" value="1"/>
</dbReference>
<keyword evidence="4" id="KW-0066">ATP synthesis</keyword>
<dbReference type="GO" id="GO:0005524">
    <property type="term" value="F:ATP binding"/>
    <property type="evidence" value="ECO:0007669"/>
    <property type="project" value="UniProtKB-UniRule"/>
</dbReference>
<dbReference type="EMBL" id="FOMG01000009">
    <property type="protein sequence ID" value="SFC78380.1"/>
    <property type="molecule type" value="Genomic_DNA"/>
</dbReference>
<evidence type="ECO:0000256" key="4">
    <source>
        <dbReference type="HAMAP-Rule" id="MF_00311"/>
    </source>
</evidence>
<dbReference type="GO" id="GO:0033178">
    <property type="term" value="C:proton-transporting two-sector ATPase complex, catalytic domain"/>
    <property type="evidence" value="ECO:0007669"/>
    <property type="project" value="InterPro"/>
</dbReference>
<dbReference type="HAMAP" id="MF_00311">
    <property type="entry name" value="ATP_synth_E_arch"/>
    <property type="match status" value="1"/>
</dbReference>
<comment type="function">
    <text evidence="4">Produces ATP from ADP in the presence of a proton gradient across the membrane.</text>
</comment>
<dbReference type="Gene3D" id="1.20.5.620">
    <property type="entry name" value="F1F0 ATP synthase subunit B, membrane domain"/>
    <property type="match status" value="1"/>
</dbReference>
<evidence type="ECO:0000313" key="6">
    <source>
        <dbReference type="Proteomes" id="UP000199263"/>
    </source>
</evidence>
<dbReference type="GO" id="GO:0042777">
    <property type="term" value="P:proton motive force-driven plasma membrane ATP synthesis"/>
    <property type="evidence" value="ECO:0007669"/>
    <property type="project" value="UniProtKB-UniRule"/>
</dbReference>
<gene>
    <name evidence="4" type="primary">atpE</name>
    <name evidence="5" type="ORF">SAMN05421842_10998</name>
</gene>
<dbReference type="GO" id="GO:0046933">
    <property type="term" value="F:proton-transporting ATP synthase activity, rotational mechanism"/>
    <property type="evidence" value="ECO:0007669"/>
    <property type="project" value="UniProtKB-UniRule"/>
</dbReference>
<sequence>MSNINNLTSKITKDAEDKKVIILSEAEDKKKNILAKKQEEASSEEKIIIEKAEREAVSRQERIISSAQLQARNEKLTSKQVIISEVFETSVEELCNISNDDFKAFVKSTILNIDISGDEKLILNAEGIKIVDETFVCEINKELGSKGKLTLSKEIANFKGGFILEKDGIEINNTFEALVNSLRDELSLEVARVLFS</sequence>
<protein>
    <recommendedName>
        <fullName evidence="4">V-type proton ATPase subunit E</fullName>
    </recommendedName>
    <alternativeName>
        <fullName evidence="4">V-ATPase subunit E</fullName>
    </alternativeName>
</protein>
<evidence type="ECO:0000256" key="2">
    <source>
        <dbReference type="ARBA" id="ARBA00022448"/>
    </source>
</evidence>
<dbReference type="SUPFAM" id="SSF160527">
    <property type="entry name" value="V-type ATPase subunit E-like"/>
    <property type="match status" value="1"/>
</dbReference>
<dbReference type="GO" id="GO:0046961">
    <property type="term" value="F:proton-transporting ATPase activity, rotational mechanism"/>
    <property type="evidence" value="ECO:0007669"/>
    <property type="project" value="InterPro"/>
</dbReference>
<evidence type="ECO:0000313" key="5">
    <source>
        <dbReference type="EMBL" id="SFC78380.1"/>
    </source>
</evidence>
<keyword evidence="6" id="KW-1185">Reference proteome</keyword>
<keyword evidence="2 4" id="KW-0813">Transport</keyword>
<reference evidence="5 6" key="1">
    <citation type="submission" date="2016-10" db="EMBL/GenBank/DDBJ databases">
        <authorList>
            <person name="de Groot N.N."/>
        </authorList>
    </citation>
    <scope>NUCLEOTIDE SEQUENCE [LARGE SCALE GENOMIC DNA]</scope>
    <source>
        <strain evidence="5 6">DSM 12992</strain>
    </source>
</reference>
<evidence type="ECO:0000256" key="1">
    <source>
        <dbReference type="ARBA" id="ARBA00005901"/>
    </source>
</evidence>
<organism evidence="5 6">
    <name type="scientific">Clostridium uliginosum</name>
    <dbReference type="NCBI Taxonomy" id="119641"/>
    <lineage>
        <taxon>Bacteria</taxon>
        <taxon>Bacillati</taxon>
        <taxon>Bacillota</taxon>
        <taxon>Clostridia</taxon>
        <taxon>Eubacteriales</taxon>
        <taxon>Clostridiaceae</taxon>
        <taxon>Clostridium</taxon>
    </lineage>
</organism>
<accession>A0A1I1M9R0</accession>
<dbReference type="OrthoDB" id="1749765at2"/>
<dbReference type="AlphaFoldDB" id="A0A1I1M9R0"/>
<evidence type="ECO:0000256" key="3">
    <source>
        <dbReference type="ARBA" id="ARBA00023065"/>
    </source>
</evidence>
<dbReference type="RefSeq" id="WP_090090688.1">
    <property type="nucleotide sequence ID" value="NZ_FOMG01000009.1"/>
</dbReference>
<dbReference type="STRING" id="119641.SAMN05421842_10998"/>
<keyword evidence="4" id="KW-0375">Hydrogen ion transport</keyword>
<comment type="similarity">
    <text evidence="1 4">Belongs to the V-ATPase E subunit family.</text>
</comment>
<dbReference type="InterPro" id="IPR002842">
    <property type="entry name" value="ATPase_V1_Esu"/>
</dbReference>
<proteinExistence type="inferred from homology"/>
<keyword evidence="3 4" id="KW-0406">Ion transport</keyword>
<name>A0A1I1M9R0_9CLOT</name>
<dbReference type="Proteomes" id="UP000199263">
    <property type="component" value="Unassembled WGS sequence"/>
</dbReference>